<keyword evidence="5" id="KW-0676">Redox-active center</keyword>
<keyword evidence="7" id="KW-1185">Reference proteome</keyword>
<dbReference type="PANTHER" id="PTHR30111">
    <property type="entry name" value="33 KDA CHAPERONIN"/>
    <property type="match status" value="1"/>
</dbReference>
<dbReference type="PANTHER" id="PTHR30111:SF1">
    <property type="entry name" value="33 KDA CHAPERONIN"/>
    <property type="match status" value="1"/>
</dbReference>
<dbReference type="GO" id="GO:0044183">
    <property type="term" value="F:protein folding chaperone"/>
    <property type="evidence" value="ECO:0007669"/>
    <property type="project" value="TreeGrafter"/>
</dbReference>
<keyword evidence="4" id="KW-0143">Chaperone</keyword>
<evidence type="ECO:0000256" key="4">
    <source>
        <dbReference type="ARBA" id="ARBA00023186"/>
    </source>
</evidence>
<organism evidence="6 7">
    <name type="scientific">Teretinema zuelzerae</name>
    <dbReference type="NCBI Taxonomy" id="156"/>
    <lineage>
        <taxon>Bacteria</taxon>
        <taxon>Pseudomonadati</taxon>
        <taxon>Spirochaetota</taxon>
        <taxon>Spirochaetia</taxon>
        <taxon>Spirochaetales</taxon>
        <taxon>Treponemataceae</taxon>
        <taxon>Teretinema</taxon>
    </lineage>
</organism>
<evidence type="ECO:0000256" key="5">
    <source>
        <dbReference type="ARBA" id="ARBA00023284"/>
    </source>
</evidence>
<dbReference type="GO" id="GO:0005737">
    <property type="term" value="C:cytoplasm"/>
    <property type="evidence" value="ECO:0007669"/>
    <property type="project" value="InterPro"/>
</dbReference>
<keyword evidence="2" id="KW-0862">Zinc</keyword>
<dbReference type="Gene3D" id="3.90.1280.10">
    <property type="entry name" value="HSP33 redox switch-like"/>
    <property type="match status" value="1"/>
</dbReference>
<reference evidence="6" key="1">
    <citation type="submission" date="2021-08" db="EMBL/GenBank/DDBJ databases">
        <title>Comparative analyses of Brucepasteria parasyntrophica and Teretinema zuelzerae.</title>
        <authorList>
            <person name="Song Y."/>
            <person name="Brune A."/>
        </authorList>
    </citation>
    <scope>NUCLEOTIDE SEQUENCE</scope>
    <source>
        <strain evidence="6">DSM 1903</strain>
    </source>
</reference>
<dbReference type="Pfam" id="PF01430">
    <property type="entry name" value="HSP33"/>
    <property type="match status" value="1"/>
</dbReference>
<dbReference type="AlphaFoldDB" id="A0AAE3EFF4"/>
<dbReference type="RefSeq" id="WP_230752501.1">
    <property type="nucleotide sequence ID" value="NZ_JAINWA010000001.1"/>
</dbReference>
<sequence>MIRVPLTDTVLNTHLQGLTPDGMSIFLLNNGAMRGAFFHGTRFVNQLRAQHDLGILETLVLGQAALCGALLIPTMKGRDRAVFRYDTRGPAAGFSIEANSEGWVRGFLLQDPIPIEKPLDSWDLSPFFGPGTVTMTRFPEGFAEPVTGTIEIKHRNIALDLAEYFGVSEQTPTAFNTGIQFDREGRVIGAGAMFLQTMPGADPELVEAAEHAFSSAPSLGAWFAEGGDRDDVIHGLFRNCAPLVALERQIVFDCPCSRENFANHLSHLDREELEDMAENGPDPLEIVCHNCGSVYQFSKTEVRSFLG</sequence>
<keyword evidence="3" id="KW-1015">Disulfide bond</keyword>
<dbReference type="SUPFAM" id="SSF118352">
    <property type="entry name" value="HSP33 redox switch-like"/>
    <property type="match status" value="1"/>
</dbReference>
<accession>A0AAE3EFF4</accession>
<evidence type="ECO:0000256" key="1">
    <source>
        <dbReference type="ARBA" id="ARBA00022490"/>
    </source>
</evidence>
<dbReference type="GO" id="GO:0051082">
    <property type="term" value="F:unfolded protein binding"/>
    <property type="evidence" value="ECO:0007669"/>
    <property type="project" value="InterPro"/>
</dbReference>
<protein>
    <submittedName>
        <fullName evidence="6">Hsp33 family molecular chaperone HslO</fullName>
    </submittedName>
</protein>
<evidence type="ECO:0000313" key="7">
    <source>
        <dbReference type="Proteomes" id="UP001198163"/>
    </source>
</evidence>
<dbReference type="InterPro" id="IPR000397">
    <property type="entry name" value="Heat_shock_Hsp33"/>
</dbReference>
<dbReference type="SUPFAM" id="SSF64397">
    <property type="entry name" value="Hsp33 domain"/>
    <property type="match status" value="1"/>
</dbReference>
<evidence type="ECO:0000256" key="2">
    <source>
        <dbReference type="ARBA" id="ARBA00022833"/>
    </source>
</evidence>
<dbReference type="PIRSF" id="PIRSF005261">
    <property type="entry name" value="Heat_shock_Hsp33"/>
    <property type="match status" value="1"/>
</dbReference>
<dbReference type="InterPro" id="IPR016153">
    <property type="entry name" value="Heat_shock_Hsp33_N"/>
</dbReference>
<dbReference type="Proteomes" id="UP001198163">
    <property type="component" value="Unassembled WGS sequence"/>
</dbReference>
<name>A0AAE3EFF4_9SPIR</name>
<gene>
    <name evidence="6" type="ORF">K7J14_02035</name>
</gene>
<dbReference type="EMBL" id="JAINWA010000001">
    <property type="protein sequence ID" value="MCD1653477.1"/>
    <property type="molecule type" value="Genomic_DNA"/>
</dbReference>
<evidence type="ECO:0000313" key="6">
    <source>
        <dbReference type="EMBL" id="MCD1653477.1"/>
    </source>
</evidence>
<dbReference type="GO" id="GO:0042026">
    <property type="term" value="P:protein refolding"/>
    <property type="evidence" value="ECO:0007669"/>
    <property type="project" value="TreeGrafter"/>
</dbReference>
<dbReference type="InterPro" id="IPR016154">
    <property type="entry name" value="Heat_shock_Hsp33_C"/>
</dbReference>
<comment type="caution">
    <text evidence="6">The sequence shown here is derived from an EMBL/GenBank/DDBJ whole genome shotgun (WGS) entry which is preliminary data.</text>
</comment>
<evidence type="ECO:0000256" key="3">
    <source>
        <dbReference type="ARBA" id="ARBA00023157"/>
    </source>
</evidence>
<proteinExistence type="predicted"/>
<keyword evidence="1" id="KW-0963">Cytoplasm</keyword>
<dbReference type="Gene3D" id="3.55.30.10">
    <property type="entry name" value="Hsp33 domain"/>
    <property type="match status" value="1"/>
</dbReference>